<accession>A0A7U2ID23</accession>
<dbReference type="EMBL" id="CP069045">
    <property type="protein sequence ID" value="QRD07647.1"/>
    <property type="molecule type" value="Genomic_DNA"/>
</dbReference>
<sequence length="123" mass="13880">MVVASGLMYFVYSDIAAAWVQLYSKTISSVLLTMTRMNAPINYVGPLEWVYTTCQKWSMPTMKILPSICIGTVRVTYVVEYMPTKCIMKYRQHPNVVKPMDPNDAWNSACNGPNQPTLRPPPG</sequence>
<dbReference type="OrthoDB" id="4758498at2759"/>
<reference evidence="2" key="1">
    <citation type="journal article" date="2021" name="BMC Genomics">
        <title>Chromosome-level genome assembly and manually-curated proteome of model necrotroph Parastagonospora nodorum Sn15 reveals a genome-wide trove of candidate effector homologs, and redundancy of virulence-related functions within an accessory chromosome.</title>
        <authorList>
            <person name="Bertazzoni S."/>
            <person name="Jones D.A.B."/>
            <person name="Phan H.T."/>
            <person name="Tan K.-C."/>
            <person name="Hane J.K."/>
        </authorList>
    </citation>
    <scope>NUCLEOTIDE SEQUENCE [LARGE SCALE GENOMIC DNA]</scope>
    <source>
        <strain evidence="2">SN15 / ATCC MYA-4574 / FGSC 10173)</strain>
    </source>
</reference>
<organism evidence="1 2">
    <name type="scientific">Phaeosphaeria nodorum (strain SN15 / ATCC MYA-4574 / FGSC 10173)</name>
    <name type="common">Glume blotch fungus</name>
    <name type="synonym">Parastagonospora nodorum</name>
    <dbReference type="NCBI Taxonomy" id="321614"/>
    <lineage>
        <taxon>Eukaryota</taxon>
        <taxon>Fungi</taxon>
        <taxon>Dikarya</taxon>
        <taxon>Ascomycota</taxon>
        <taxon>Pezizomycotina</taxon>
        <taxon>Dothideomycetes</taxon>
        <taxon>Pleosporomycetidae</taxon>
        <taxon>Pleosporales</taxon>
        <taxon>Pleosporineae</taxon>
        <taxon>Phaeosphaeriaceae</taxon>
        <taxon>Parastagonospora</taxon>
    </lineage>
</organism>
<evidence type="ECO:0000313" key="2">
    <source>
        <dbReference type="Proteomes" id="UP000663193"/>
    </source>
</evidence>
<dbReference type="RefSeq" id="XP_001806454.1">
    <property type="nucleotide sequence ID" value="XM_001806402.1"/>
</dbReference>
<keyword evidence="2" id="KW-1185">Reference proteome</keyword>
<evidence type="ECO:0000313" key="1">
    <source>
        <dbReference type="EMBL" id="QRD07647.1"/>
    </source>
</evidence>
<dbReference type="Proteomes" id="UP000663193">
    <property type="component" value="Chromosome 23"/>
</dbReference>
<name>A0A7U2ID23_PHANO</name>
<proteinExistence type="predicted"/>
<dbReference type="VEuPathDB" id="FungiDB:JI435_163310"/>
<dbReference type="AlphaFoldDB" id="A0A7U2ID23"/>
<protein>
    <submittedName>
        <fullName evidence="1">Uncharacterized protein</fullName>
    </submittedName>
</protein>
<gene>
    <name evidence="1" type="ORF">JI435_163310</name>
</gene>
<dbReference type="KEGG" id="pno:SNOG_16331"/>